<sequence length="548" mass="62813">MNRFVIVLLWTINCYAMDEPWMNPAAFRNAGPLALTRDRAPSTSPRMLREDHPSNLSGWGPSRQELQVNPSIYSSPRPRQVDLEALRPARVDNSVKYYSLRSDTRRNENSEEEGVPSRLREYPLVTSRSIEYQDLNSKSSRILSPQDMIKQKNSYPPDNNESRPAQRPRKFSKLRGAFIQPEEHEPGSSSTGNMNSIVNRLPSNLSSRSSMLTSSRLINTANNQDGISVSEGASHQFTIHNPHNFPINNQGLAATHSGIVTNSGTHRGASKEHIPGYEEDESGELLVFDKAVFGYSTPNIFQACLKRDIKVLRLISTMFDRPVLQMTEAMFAKGYHRVFHFDKGKTKAKDFDKEAAATRTKDLKNHRRKSFHDSFKKLLENQEAWLTHWRKMTGIDFTPLAEEAEAYNESFQLRKLLITFLFYVEMINTIVPSRPNMKEEAGRELQEAAYFFKNYLLKGTSSDKRIVGKEDLKNQKKIRKNTVHARPIPFHSALWSLLEVWMKSCRKELYQAATGTSKKKTLLTAKNFFTTIFNHSIEQFCNRLNAKQ</sequence>
<keyword evidence="2" id="KW-0732">Signal</keyword>
<name>A0ABY7CGD6_9BASI</name>
<protein>
    <submittedName>
        <fullName evidence="3">Uncharacterized protein</fullName>
    </submittedName>
</protein>
<evidence type="ECO:0000313" key="4">
    <source>
        <dbReference type="Proteomes" id="UP001164743"/>
    </source>
</evidence>
<evidence type="ECO:0000256" key="1">
    <source>
        <dbReference type="SAM" id="MobiDB-lite"/>
    </source>
</evidence>
<accession>A0ABY7CGD6</accession>
<gene>
    <name evidence="3" type="ORF">PtA15_3A798</name>
</gene>
<keyword evidence="4" id="KW-1185">Reference proteome</keyword>
<feature type="region of interest" description="Disordered" evidence="1">
    <location>
        <begin position="136"/>
        <end position="201"/>
    </location>
</feature>
<dbReference type="EMBL" id="CP110423">
    <property type="protein sequence ID" value="WAQ83428.1"/>
    <property type="molecule type" value="Genomic_DNA"/>
</dbReference>
<reference evidence="3" key="1">
    <citation type="submission" date="2022-10" db="EMBL/GenBank/DDBJ databases">
        <title>Puccinia triticina Genome sequencing and assembly.</title>
        <authorList>
            <person name="Li C."/>
        </authorList>
    </citation>
    <scope>NUCLEOTIDE SEQUENCE</scope>
    <source>
        <strain evidence="3">Pt15</strain>
    </source>
</reference>
<evidence type="ECO:0000313" key="3">
    <source>
        <dbReference type="EMBL" id="WAQ83428.1"/>
    </source>
</evidence>
<evidence type="ECO:0000256" key="2">
    <source>
        <dbReference type="SAM" id="SignalP"/>
    </source>
</evidence>
<proteinExistence type="predicted"/>
<feature type="compositionally biased region" description="Polar residues" evidence="1">
    <location>
        <begin position="64"/>
        <end position="74"/>
    </location>
</feature>
<feature type="chain" id="PRO_5047469953" evidence="2">
    <location>
        <begin position="17"/>
        <end position="548"/>
    </location>
</feature>
<feature type="region of interest" description="Disordered" evidence="1">
    <location>
        <begin position="36"/>
        <end position="86"/>
    </location>
</feature>
<dbReference type="GeneID" id="77808696"/>
<dbReference type="RefSeq" id="XP_053018983.1">
    <property type="nucleotide sequence ID" value="XM_053167801.1"/>
</dbReference>
<feature type="compositionally biased region" description="Polar residues" evidence="1">
    <location>
        <begin position="151"/>
        <end position="163"/>
    </location>
</feature>
<feature type="region of interest" description="Disordered" evidence="1">
    <location>
        <begin position="100"/>
        <end position="120"/>
    </location>
</feature>
<organism evidence="3 4">
    <name type="scientific">Puccinia triticina</name>
    <dbReference type="NCBI Taxonomy" id="208348"/>
    <lineage>
        <taxon>Eukaryota</taxon>
        <taxon>Fungi</taxon>
        <taxon>Dikarya</taxon>
        <taxon>Basidiomycota</taxon>
        <taxon>Pucciniomycotina</taxon>
        <taxon>Pucciniomycetes</taxon>
        <taxon>Pucciniales</taxon>
        <taxon>Pucciniaceae</taxon>
        <taxon>Puccinia</taxon>
    </lineage>
</organism>
<dbReference type="Proteomes" id="UP001164743">
    <property type="component" value="Chromosome 3A"/>
</dbReference>
<feature type="signal peptide" evidence="2">
    <location>
        <begin position="1"/>
        <end position="16"/>
    </location>
</feature>
<feature type="compositionally biased region" description="Polar residues" evidence="1">
    <location>
        <begin position="187"/>
        <end position="198"/>
    </location>
</feature>